<dbReference type="Proteomes" id="UP000823891">
    <property type="component" value="Unassembled WGS sequence"/>
</dbReference>
<dbReference type="AlphaFoldDB" id="A0A9D2SPA0"/>
<evidence type="ECO:0000313" key="2">
    <source>
        <dbReference type="Proteomes" id="UP000823891"/>
    </source>
</evidence>
<sequence length="152" mass="17375">MRKEFCDWKESTEFALQYYGEFAEGLSKEIKVGIGSIQARGRRTSENSDIRCIKAIEECFRLCPKVPFDIVGYRAGEMTFTDRPYLSASLLLETAQKYSNEEANQAVHKIIIMSGSKIFPLRALGEIYGDGEAEIIIITERLKKEDGYYLYC</sequence>
<organism evidence="1 2">
    <name type="scientific">Candidatus Eisenbergiella merdavium</name>
    <dbReference type="NCBI Taxonomy" id="2838551"/>
    <lineage>
        <taxon>Bacteria</taxon>
        <taxon>Bacillati</taxon>
        <taxon>Bacillota</taxon>
        <taxon>Clostridia</taxon>
        <taxon>Lachnospirales</taxon>
        <taxon>Lachnospiraceae</taxon>
        <taxon>Eisenbergiella</taxon>
    </lineage>
</organism>
<dbReference type="EMBL" id="DWWS01000021">
    <property type="protein sequence ID" value="HJC23203.1"/>
    <property type="molecule type" value="Genomic_DNA"/>
</dbReference>
<gene>
    <name evidence="1" type="ORF">H9761_05805</name>
</gene>
<comment type="caution">
    <text evidence="1">The sequence shown here is derived from an EMBL/GenBank/DDBJ whole genome shotgun (WGS) entry which is preliminary data.</text>
</comment>
<reference evidence="1" key="2">
    <citation type="submission" date="2021-04" db="EMBL/GenBank/DDBJ databases">
        <authorList>
            <person name="Gilroy R."/>
        </authorList>
    </citation>
    <scope>NUCLEOTIDE SEQUENCE</scope>
    <source>
        <strain evidence="1">USAMLcec2-132</strain>
    </source>
</reference>
<protein>
    <submittedName>
        <fullName evidence="1">Uncharacterized protein</fullName>
    </submittedName>
</protein>
<reference evidence="1" key="1">
    <citation type="journal article" date="2021" name="PeerJ">
        <title>Extensive microbial diversity within the chicken gut microbiome revealed by metagenomics and culture.</title>
        <authorList>
            <person name="Gilroy R."/>
            <person name="Ravi A."/>
            <person name="Getino M."/>
            <person name="Pursley I."/>
            <person name="Horton D.L."/>
            <person name="Alikhan N.F."/>
            <person name="Baker D."/>
            <person name="Gharbi K."/>
            <person name="Hall N."/>
            <person name="Watson M."/>
            <person name="Adriaenssens E.M."/>
            <person name="Foster-Nyarko E."/>
            <person name="Jarju S."/>
            <person name="Secka A."/>
            <person name="Antonio M."/>
            <person name="Oren A."/>
            <person name="Chaudhuri R.R."/>
            <person name="La Ragione R."/>
            <person name="Hildebrand F."/>
            <person name="Pallen M.J."/>
        </authorList>
    </citation>
    <scope>NUCLEOTIDE SEQUENCE</scope>
    <source>
        <strain evidence="1">USAMLcec2-132</strain>
    </source>
</reference>
<proteinExistence type="predicted"/>
<name>A0A9D2SPA0_9FIRM</name>
<accession>A0A9D2SPA0</accession>
<evidence type="ECO:0000313" key="1">
    <source>
        <dbReference type="EMBL" id="HJC23203.1"/>
    </source>
</evidence>